<dbReference type="GO" id="GO:0008983">
    <property type="term" value="F:protein-glutamate O-methyltransferase activity"/>
    <property type="evidence" value="ECO:0007669"/>
    <property type="project" value="UniProtKB-EC"/>
</dbReference>
<dbReference type="InterPro" id="IPR050903">
    <property type="entry name" value="Bact_Chemotaxis_MeTrfase"/>
</dbReference>
<dbReference type="InterPro" id="IPR000780">
    <property type="entry name" value="CheR_MeTrfase"/>
</dbReference>
<dbReference type="InterPro" id="IPR022642">
    <property type="entry name" value="CheR_C"/>
</dbReference>
<protein>
    <submittedName>
        <fullName evidence="5">Chemotaxis protein methyltransferase CheR</fullName>
        <ecNumber evidence="5">2.1.1.80</ecNumber>
    </submittedName>
</protein>
<dbReference type="GO" id="GO:0032259">
    <property type="term" value="P:methylation"/>
    <property type="evidence" value="ECO:0007669"/>
    <property type="project" value="UniProtKB-KW"/>
</dbReference>
<dbReference type="PROSITE" id="PS50123">
    <property type="entry name" value="CHER"/>
    <property type="match status" value="1"/>
</dbReference>
<dbReference type="SMART" id="SM00138">
    <property type="entry name" value="MeTrc"/>
    <property type="match status" value="1"/>
</dbReference>
<dbReference type="PRINTS" id="PR00996">
    <property type="entry name" value="CHERMTFRASE"/>
</dbReference>
<dbReference type="PANTHER" id="PTHR24422">
    <property type="entry name" value="CHEMOTAXIS PROTEIN METHYLTRANSFERASE"/>
    <property type="match status" value="1"/>
</dbReference>
<keyword evidence="6" id="KW-1185">Reference proteome</keyword>
<evidence type="ECO:0000256" key="2">
    <source>
        <dbReference type="ARBA" id="ARBA00022679"/>
    </source>
</evidence>
<sequence length="276" mass="32114">MNLNDYLNIRNYIQNHLGLEISKEPRPLISSKLSRFSQKHTIMNWSNFINDLFENNLSEDIFDDLIDIFVVGHTSFFRNRKQFELLKNIILPELTFNKTINSETDLRIWSAGCSTGEEVYSILITLMEYFGEKYKDITCGVLATDISQKALNQAAQGQYKRDETAINLRGLLTPYIKKINHDTFEIKSKIKQEATFRKLNLSVPKYPFINRFDIIFCRNVFLYFNGEHRKANQLKIVKSLSSGGYLFLGDAEKFDFESFGLSRIGNGIYKNDNFVF</sequence>
<evidence type="ECO:0000256" key="1">
    <source>
        <dbReference type="ARBA" id="ARBA00022603"/>
    </source>
</evidence>
<dbReference type="PANTHER" id="PTHR24422:SF19">
    <property type="entry name" value="CHEMOTAXIS PROTEIN METHYLTRANSFERASE"/>
    <property type="match status" value="1"/>
</dbReference>
<evidence type="ECO:0000313" key="6">
    <source>
        <dbReference type="Proteomes" id="UP000028680"/>
    </source>
</evidence>
<keyword evidence="2 5" id="KW-0808">Transferase</keyword>
<dbReference type="SUPFAM" id="SSF53335">
    <property type="entry name" value="S-adenosyl-L-methionine-dependent methyltransferases"/>
    <property type="match status" value="1"/>
</dbReference>
<dbReference type="Pfam" id="PF01739">
    <property type="entry name" value="CheR"/>
    <property type="match status" value="1"/>
</dbReference>
<dbReference type="Proteomes" id="UP000028680">
    <property type="component" value="Chromosome"/>
</dbReference>
<dbReference type="EMBL" id="CP003984">
    <property type="protein sequence ID" value="AII86708.1"/>
    <property type="molecule type" value="Genomic_DNA"/>
</dbReference>
<dbReference type="KEGG" id="ptp:RCA23_c11600"/>
<dbReference type="EC" id="2.1.1.80" evidence="5"/>
<accession>A0AAN0RIC4</accession>
<name>A0AAN0RIC4_9RHOB</name>
<keyword evidence="1 5" id="KW-0489">Methyltransferase</keyword>
<keyword evidence="3" id="KW-0949">S-adenosyl-L-methionine</keyword>
<proteinExistence type="predicted"/>
<gene>
    <name evidence="5" type="primary">cheR</name>
    <name evidence="5" type="ORF">RCA23_c11600</name>
</gene>
<reference evidence="5 6" key="1">
    <citation type="journal article" date="2014" name="ISME J.">
        <title>Adaptation of an abundant Roseobacter RCA organism to pelagic systems revealed by genomic and transcriptomic analyses.</title>
        <authorList>
            <person name="Voget S."/>
            <person name="Wemheuer B."/>
            <person name="Brinkhoff T."/>
            <person name="Vollmers J."/>
            <person name="Dietrich S."/>
            <person name="Giebel H.A."/>
            <person name="Beardsley C."/>
            <person name="Sardemann C."/>
            <person name="Bakenhus I."/>
            <person name="Billerbeck S."/>
            <person name="Daniel R."/>
            <person name="Simon M."/>
        </authorList>
    </citation>
    <scope>NUCLEOTIDE SEQUENCE [LARGE SCALE GENOMIC DNA]</scope>
    <source>
        <strain evidence="5 6">RCA23</strain>
    </source>
</reference>
<dbReference type="InterPro" id="IPR029063">
    <property type="entry name" value="SAM-dependent_MTases_sf"/>
</dbReference>
<evidence type="ECO:0000313" key="5">
    <source>
        <dbReference type="EMBL" id="AII86708.1"/>
    </source>
</evidence>
<evidence type="ECO:0000256" key="3">
    <source>
        <dbReference type="ARBA" id="ARBA00022691"/>
    </source>
</evidence>
<feature type="domain" description="CheR-type methyltransferase" evidence="4">
    <location>
        <begin position="1"/>
        <end position="252"/>
    </location>
</feature>
<dbReference type="Gene3D" id="3.40.50.150">
    <property type="entry name" value="Vaccinia Virus protein VP39"/>
    <property type="match status" value="1"/>
</dbReference>
<dbReference type="AlphaFoldDB" id="A0AAN0RIC4"/>
<organism evidence="5 6">
    <name type="scientific">Planktomarina temperata RCA23</name>
    <dbReference type="NCBI Taxonomy" id="666509"/>
    <lineage>
        <taxon>Bacteria</taxon>
        <taxon>Pseudomonadati</taxon>
        <taxon>Pseudomonadota</taxon>
        <taxon>Alphaproteobacteria</taxon>
        <taxon>Rhodobacterales</taxon>
        <taxon>Paracoccaceae</taxon>
        <taxon>Planktomarina</taxon>
    </lineage>
</organism>
<evidence type="ECO:0000259" key="4">
    <source>
        <dbReference type="PROSITE" id="PS50123"/>
    </source>
</evidence>